<keyword evidence="2" id="KW-1185">Reference proteome</keyword>
<comment type="caution">
    <text evidence="1">The sequence shown here is derived from an EMBL/GenBank/DDBJ whole genome shotgun (WGS) entry which is preliminary data.</text>
</comment>
<protein>
    <submittedName>
        <fullName evidence="1">Uncharacterized protein</fullName>
    </submittedName>
</protein>
<accession>A0A7I7R8H7</accession>
<evidence type="ECO:0000313" key="1">
    <source>
        <dbReference type="EMBL" id="ORB04341.1"/>
    </source>
</evidence>
<organism evidence="1 2">
    <name type="scientific">Mycolicibacter minnesotensis</name>
    <dbReference type="NCBI Taxonomy" id="1118379"/>
    <lineage>
        <taxon>Bacteria</taxon>
        <taxon>Bacillati</taxon>
        <taxon>Actinomycetota</taxon>
        <taxon>Actinomycetes</taxon>
        <taxon>Mycobacteriales</taxon>
        <taxon>Mycobacteriaceae</taxon>
        <taxon>Mycolicibacter</taxon>
    </lineage>
</organism>
<dbReference type="Proteomes" id="UP000192320">
    <property type="component" value="Unassembled WGS sequence"/>
</dbReference>
<dbReference type="AlphaFoldDB" id="A0A7I7R8H7"/>
<dbReference type="OrthoDB" id="4732008at2"/>
<dbReference type="EMBL" id="MVHZ01000001">
    <property type="protein sequence ID" value="ORB04341.1"/>
    <property type="molecule type" value="Genomic_DNA"/>
</dbReference>
<dbReference type="RefSeq" id="WP_083022154.1">
    <property type="nucleotide sequence ID" value="NZ_AP022589.1"/>
</dbReference>
<reference evidence="1 2" key="1">
    <citation type="submission" date="2017-02" db="EMBL/GenBank/DDBJ databases">
        <title>The new phylogeny of genus Mycobacterium.</title>
        <authorList>
            <person name="Tortoli E."/>
            <person name="Trovato A."/>
            <person name="Cirillo D.M."/>
        </authorList>
    </citation>
    <scope>NUCLEOTIDE SEQUENCE [LARGE SCALE GENOMIC DNA]</scope>
    <source>
        <strain evidence="1 2">DSM 45633</strain>
    </source>
</reference>
<proteinExistence type="predicted"/>
<gene>
    <name evidence="1" type="ORF">BST33_00070</name>
</gene>
<sequence length="537" mass="57763">MTKPQPPYLESIEKAAGLGAYIIGGGDHDYGQSLTEQGINSIIRPPGINAANPLDTLAQYLRRIPLDALKTFALLFDEDIQDNFDNVVDAVDAVMNSLIPKVGSSFTTLAVTLFKFVTGDATWDDVVEAWGVITDTLVDLNIESGRFWGNVVAILVSPWVSEPFAEALADLILVYFKRTQDRATQQDLEDALDALLATNPESDFWKFALGSTRFLLRASNLVEVFFGVLAGTPGQTQAKLDTAWELFLETLDIPTLDTSNFFQNLLNQWFPKIPQGNIFGLPDLEETLRQIGDIFNDLVVDPINDTVQWILDWWDALWKPAQANAAQASNDTAALKSTLFGGNTVGSVIDMDAIPDGIFQSKVEGLTQDLDDAIIGSGISVGRTATASTTISVGQTGTFGFNPGFFNAVPTWKTGDLAFGAVTIGGTGFSAVQVERAGFYMCEMSLDTSGDQGGRFGIGVAVGGYTNLFTSTVMSGNPFTPIYRMQGSVAVYVPANGVILPVLYVVSNSNIAGITFKGESTGLVTRFSVTRTGGPRD</sequence>
<name>A0A7I7R8H7_9MYCO</name>
<evidence type="ECO:0000313" key="2">
    <source>
        <dbReference type="Proteomes" id="UP000192320"/>
    </source>
</evidence>